<dbReference type="Proteomes" id="UP000239352">
    <property type="component" value="Unassembled WGS sequence"/>
</dbReference>
<dbReference type="AlphaFoldDB" id="A0A2T0GT63"/>
<reference evidence="1 2" key="1">
    <citation type="submission" date="2018-03" db="EMBL/GenBank/DDBJ databases">
        <title>Actinopolyspora mortivallis from Sahara, screening for active biomolecules.</title>
        <authorList>
            <person name="Selama O."/>
            <person name="Wellington E.M.H."/>
            <person name="Hacene H."/>
        </authorList>
    </citation>
    <scope>NUCLEOTIDE SEQUENCE [LARGE SCALE GENOMIC DNA]</scope>
    <source>
        <strain evidence="1 2">M5A</strain>
    </source>
</reference>
<protein>
    <submittedName>
        <fullName evidence="1">Uncharacterized protein</fullName>
    </submittedName>
</protein>
<keyword evidence="2" id="KW-1185">Reference proteome</keyword>
<comment type="caution">
    <text evidence="1">The sequence shown here is derived from an EMBL/GenBank/DDBJ whole genome shotgun (WGS) entry which is preliminary data.</text>
</comment>
<sequence length="73" mass="8125">MWLFVDSVSRSGSQTPLIMNIFLDCDNEVMIMPLFRVIQWCSLGAEWADHSWQPSNPVELARSGQSGVVGRGA</sequence>
<dbReference type="InParanoid" id="A0A2T0GT63"/>
<evidence type="ECO:0000313" key="2">
    <source>
        <dbReference type="Proteomes" id="UP000239352"/>
    </source>
</evidence>
<name>A0A2T0GT63_ACTMO</name>
<organism evidence="1 2">
    <name type="scientific">Actinopolyspora mortivallis</name>
    <dbReference type="NCBI Taxonomy" id="33906"/>
    <lineage>
        <taxon>Bacteria</taxon>
        <taxon>Bacillati</taxon>
        <taxon>Actinomycetota</taxon>
        <taxon>Actinomycetes</taxon>
        <taxon>Actinopolysporales</taxon>
        <taxon>Actinopolysporaceae</taxon>
        <taxon>Actinopolyspora</taxon>
    </lineage>
</organism>
<accession>A0A2T0GT63</accession>
<evidence type="ECO:0000313" key="1">
    <source>
        <dbReference type="EMBL" id="PRW62284.1"/>
    </source>
</evidence>
<gene>
    <name evidence="1" type="ORF">CEP50_16240</name>
</gene>
<dbReference type="EMBL" id="PVSR01000036">
    <property type="protein sequence ID" value="PRW62284.1"/>
    <property type="molecule type" value="Genomic_DNA"/>
</dbReference>
<proteinExistence type="predicted"/>